<reference evidence="4 5" key="1">
    <citation type="submission" date="2019-02" db="EMBL/GenBank/DDBJ databases">
        <title>Deep-cultivation of Planctomycetes and their phenomic and genomic characterization uncovers novel biology.</title>
        <authorList>
            <person name="Wiegand S."/>
            <person name="Jogler M."/>
            <person name="Boedeker C."/>
            <person name="Pinto D."/>
            <person name="Vollmers J."/>
            <person name="Rivas-Marin E."/>
            <person name="Kohn T."/>
            <person name="Peeters S.H."/>
            <person name="Heuer A."/>
            <person name="Rast P."/>
            <person name="Oberbeckmann S."/>
            <person name="Bunk B."/>
            <person name="Jeske O."/>
            <person name="Meyerdierks A."/>
            <person name="Storesund J.E."/>
            <person name="Kallscheuer N."/>
            <person name="Luecker S."/>
            <person name="Lage O.M."/>
            <person name="Pohl T."/>
            <person name="Merkel B.J."/>
            <person name="Hornburger P."/>
            <person name="Mueller R.-W."/>
            <person name="Bruemmer F."/>
            <person name="Labrenz M."/>
            <person name="Spormann A.M."/>
            <person name="Op den Camp H."/>
            <person name="Overmann J."/>
            <person name="Amann R."/>
            <person name="Jetten M.S.M."/>
            <person name="Mascher T."/>
            <person name="Medema M.H."/>
            <person name="Devos D.P."/>
            <person name="Kaster A.-K."/>
            <person name="Ovreas L."/>
            <person name="Rohde M."/>
            <person name="Galperin M.Y."/>
            <person name="Jogler C."/>
        </authorList>
    </citation>
    <scope>NUCLEOTIDE SEQUENCE [LARGE SCALE GENOMIC DNA]</scope>
    <source>
        <strain evidence="4 5">Pan216</strain>
    </source>
</reference>
<feature type="transmembrane region" description="Helical" evidence="3">
    <location>
        <begin position="6"/>
        <end position="23"/>
    </location>
</feature>
<keyword evidence="3" id="KW-0812">Transmembrane</keyword>
<evidence type="ECO:0000256" key="2">
    <source>
        <dbReference type="SAM" id="MobiDB-lite"/>
    </source>
</evidence>
<accession>A0A518BA23</accession>
<evidence type="ECO:0000313" key="4">
    <source>
        <dbReference type="EMBL" id="QDU63840.1"/>
    </source>
</evidence>
<dbReference type="RefSeq" id="WP_145261611.1">
    <property type="nucleotide sequence ID" value="NZ_CP036279.1"/>
</dbReference>
<evidence type="ECO:0000256" key="1">
    <source>
        <dbReference type="SAM" id="Coils"/>
    </source>
</evidence>
<protein>
    <recommendedName>
        <fullName evidence="6">DUF2802 domain-containing protein</fullName>
    </recommendedName>
</protein>
<evidence type="ECO:0000313" key="5">
    <source>
        <dbReference type="Proteomes" id="UP000317093"/>
    </source>
</evidence>
<keyword evidence="1" id="KW-0175">Coiled coil</keyword>
<dbReference type="EMBL" id="CP036279">
    <property type="protein sequence ID" value="QDU63840.1"/>
    <property type="molecule type" value="Genomic_DNA"/>
</dbReference>
<feature type="compositionally biased region" description="Low complexity" evidence="2">
    <location>
        <begin position="130"/>
        <end position="145"/>
    </location>
</feature>
<name>A0A518BA23_9BACT</name>
<keyword evidence="3" id="KW-0472">Membrane</keyword>
<keyword evidence="5" id="KW-1185">Reference proteome</keyword>
<sequence>MNNAQLLIIAAMAFLIIVLLLRGTRRRKASKNTNHMNDLRKQMAAQRADESATQLKVELQELFREMNARIDTKMHVLNELILDAERKIKELRQLQDESALGRDDEAEEDREPVVVEMDRSVLMGPAARAAKLAATPEPDLSLPAESEPEESDQEPKDRYAIIYKLADDGMTPAEICEATGQARGEVELILGLRRRRQSEQR</sequence>
<evidence type="ECO:0008006" key="6">
    <source>
        <dbReference type="Google" id="ProtNLM"/>
    </source>
</evidence>
<organism evidence="4 5">
    <name type="scientific">Kolteria novifilia</name>
    <dbReference type="NCBI Taxonomy" id="2527975"/>
    <lineage>
        <taxon>Bacteria</taxon>
        <taxon>Pseudomonadati</taxon>
        <taxon>Planctomycetota</taxon>
        <taxon>Planctomycetia</taxon>
        <taxon>Kolteriales</taxon>
        <taxon>Kolteriaceae</taxon>
        <taxon>Kolteria</taxon>
    </lineage>
</organism>
<keyword evidence="3" id="KW-1133">Transmembrane helix</keyword>
<dbReference type="KEGG" id="knv:Pan216_47210"/>
<feature type="region of interest" description="Disordered" evidence="2">
    <location>
        <begin position="130"/>
        <end position="158"/>
    </location>
</feature>
<evidence type="ECO:0000256" key="3">
    <source>
        <dbReference type="SAM" id="Phobius"/>
    </source>
</evidence>
<dbReference type="Proteomes" id="UP000317093">
    <property type="component" value="Chromosome"/>
</dbReference>
<dbReference type="AlphaFoldDB" id="A0A518BA23"/>
<gene>
    <name evidence="4" type="ORF">Pan216_47210</name>
</gene>
<proteinExistence type="predicted"/>
<feature type="coiled-coil region" evidence="1">
    <location>
        <begin position="45"/>
        <end position="97"/>
    </location>
</feature>